<proteinExistence type="predicted"/>
<keyword evidence="4" id="KW-1185">Reference proteome</keyword>
<dbReference type="Proteomes" id="UP000677913">
    <property type="component" value="Unassembled WGS sequence"/>
</dbReference>
<dbReference type="InterPro" id="IPR012332">
    <property type="entry name" value="Autotransporter_pectin_lyase_C"/>
</dbReference>
<feature type="signal peptide" evidence="2">
    <location>
        <begin position="1"/>
        <end position="28"/>
    </location>
</feature>
<feature type="compositionally biased region" description="Low complexity" evidence="1">
    <location>
        <begin position="67"/>
        <end position="89"/>
    </location>
</feature>
<dbReference type="Gene3D" id="2.160.20.20">
    <property type="match status" value="1"/>
</dbReference>
<dbReference type="RefSeq" id="WP_211471073.1">
    <property type="nucleotide sequence ID" value="NZ_JAGSXH010000130.1"/>
</dbReference>
<organism evidence="3 4">
    <name type="scientific">Actinocrinis puniceicyclus</name>
    <dbReference type="NCBI Taxonomy" id="977794"/>
    <lineage>
        <taxon>Bacteria</taxon>
        <taxon>Bacillati</taxon>
        <taxon>Actinomycetota</taxon>
        <taxon>Actinomycetes</taxon>
        <taxon>Catenulisporales</taxon>
        <taxon>Actinospicaceae</taxon>
        <taxon>Actinocrinis</taxon>
    </lineage>
</organism>
<gene>
    <name evidence="3" type="ORF">KGA66_24445</name>
</gene>
<dbReference type="EMBL" id="JAGSXH010000130">
    <property type="protein sequence ID" value="MBS2966217.1"/>
    <property type="molecule type" value="Genomic_DNA"/>
</dbReference>
<reference evidence="3" key="1">
    <citation type="submission" date="2021-04" db="EMBL/GenBank/DDBJ databases">
        <title>Genome based classification of Actinospica acidithermotolerans sp. nov., an actinobacterium isolated from an Indonesian hot spring.</title>
        <authorList>
            <person name="Kusuma A.B."/>
            <person name="Putra K.E."/>
            <person name="Nafisah S."/>
            <person name="Loh J."/>
            <person name="Nouioui I."/>
            <person name="Goodfellow M."/>
        </authorList>
    </citation>
    <scope>NUCLEOTIDE SEQUENCE</scope>
    <source>
        <strain evidence="3">DSM 45618</strain>
    </source>
</reference>
<dbReference type="AlphaFoldDB" id="A0A8J8BDG4"/>
<feature type="compositionally biased region" description="Gly residues" evidence="1">
    <location>
        <begin position="367"/>
        <end position="377"/>
    </location>
</feature>
<accession>A0A8J8BDG4</accession>
<protein>
    <submittedName>
        <fullName evidence="3">Uncharacterized protein</fullName>
    </submittedName>
</protein>
<evidence type="ECO:0000313" key="4">
    <source>
        <dbReference type="Proteomes" id="UP000677913"/>
    </source>
</evidence>
<evidence type="ECO:0000313" key="3">
    <source>
        <dbReference type="EMBL" id="MBS2966217.1"/>
    </source>
</evidence>
<evidence type="ECO:0000256" key="1">
    <source>
        <dbReference type="SAM" id="MobiDB-lite"/>
    </source>
</evidence>
<feature type="region of interest" description="Disordered" evidence="1">
    <location>
        <begin position="355"/>
        <end position="379"/>
    </location>
</feature>
<comment type="caution">
    <text evidence="3">The sequence shown here is derived from an EMBL/GenBank/DDBJ whole genome shotgun (WGS) entry which is preliminary data.</text>
</comment>
<name>A0A8J8BDG4_9ACTN</name>
<dbReference type="SUPFAM" id="SSF51126">
    <property type="entry name" value="Pectin lyase-like"/>
    <property type="match status" value="1"/>
</dbReference>
<keyword evidence="2" id="KW-0732">Signal</keyword>
<feature type="chain" id="PRO_5035219501" evidence="2">
    <location>
        <begin position="29"/>
        <end position="436"/>
    </location>
</feature>
<evidence type="ECO:0000256" key="2">
    <source>
        <dbReference type="SAM" id="SignalP"/>
    </source>
</evidence>
<feature type="region of interest" description="Disordered" evidence="1">
    <location>
        <begin position="29"/>
        <end position="92"/>
    </location>
</feature>
<sequence>MYVRPLAAAATACLSISILAAGASQAFAATGPGGSAPNNSLPAGAQSPGAHVFTPPHAVRMTPRATPDAGAFSAPDSSPFSAPDSAPDATVSVGCGPTAGADLQTAVDNAASGDTLVLSPLCDYSIDTPDPASTDSALYVNKTLTIDGNGATIQRDAGAAGDFRIIRIDDPGNLTLVHVTVKGGRATYSTTNGDGGGIEVNGAGAALTLRGSRVVENVAQEGGGGIADYGGTVTVTTSTLSGNQAGNGGGGLEEGAGTVTFSSSHITDNTADASLFGFSAVGGGAARMVGDGQLTINSSPITGNQALGGYTFGGAIENISGTVNLNSSPVSHNTASGDAARGGAVSNLGTLNVTSSPFRNNTANGTVSGGLGGGLSENGGPATFRSSPIMFNTASGPGAAGGGIYDEYGPVYLTSSPVLFNTPDNCSPTGSVPGCF</sequence>
<dbReference type="InterPro" id="IPR011050">
    <property type="entry name" value="Pectin_lyase_fold/virulence"/>
</dbReference>